<comment type="similarity">
    <text evidence="1">Belongs to the anaerobic coproporphyrinogen-III oxidase family. HemW subfamily.</text>
</comment>
<keyword evidence="2" id="KW-0949">S-adenosyl-L-methionine</keyword>
<reference evidence="5" key="1">
    <citation type="journal article" date="2019" name="Int. J. Syst. Evol. Microbiol.">
        <title>The Global Catalogue of Microorganisms (GCM) 10K type strain sequencing project: providing services to taxonomists for standard genome sequencing and annotation.</title>
        <authorList>
            <consortium name="The Broad Institute Genomics Platform"/>
            <consortium name="The Broad Institute Genome Sequencing Center for Infectious Disease"/>
            <person name="Wu L."/>
            <person name="Ma J."/>
        </authorList>
    </citation>
    <scope>NUCLEOTIDE SEQUENCE [LARGE SCALE GENOMIC DNA]</scope>
    <source>
        <strain evidence="5">CGMCC 1.15342</strain>
    </source>
</reference>
<dbReference type="Pfam" id="PF06969">
    <property type="entry name" value="HemN_C"/>
    <property type="match status" value="1"/>
</dbReference>
<dbReference type="SUPFAM" id="SSF102114">
    <property type="entry name" value="Radical SAM enzymes"/>
    <property type="match status" value="1"/>
</dbReference>
<protein>
    <recommendedName>
        <fullName evidence="2">Heme chaperone HemW</fullName>
    </recommendedName>
</protein>
<comment type="subcellular location">
    <subcellularLocation>
        <location evidence="2">Cytoplasm</location>
    </subcellularLocation>
</comment>
<sequence>MLRAMEQEVALQSHYLTDSRIESIYFGGGTPSLLEADELSWLVDTVAHYFDVQPDAEITIEANPDDLSGQKVAAMRHTAINRFSIGIQSFFEEDLRWMNRAHNAIEAAEAIQRVQDSGYQNITADLIYGYPLLTDQKWQQNIDQLLDFGIPHVSAYGMTIEPQTALAAFIRKGKQSPMDENQSAAQFEQLMERLAAAGYEQYEISNFARRGHYARHNSNYWKGVPYLGIGPSAHSFDGHSRQWNVRNNARYIQAVQRGVIPYEREELTELDRLNEYIMTSLRTVWGMDLAYVERQFDTAYSEKLRLGLQPFVSEGAVSLVGQIATLTHRGKLLADRIASELFFDE</sequence>
<dbReference type="InterPro" id="IPR034505">
    <property type="entry name" value="Coproporphyrinogen-III_oxidase"/>
</dbReference>
<evidence type="ECO:0000313" key="5">
    <source>
        <dbReference type="Proteomes" id="UP000597338"/>
    </source>
</evidence>
<dbReference type="InterPro" id="IPR006638">
    <property type="entry name" value="Elp3/MiaA/NifB-like_rSAM"/>
</dbReference>
<keyword evidence="2" id="KW-0349">Heme</keyword>
<organism evidence="4 5">
    <name type="scientific">Parapedobacter defluvii</name>
    <dbReference type="NCBI Taxonomy" id="2045106"/>
    <lineage>
        <taxon>Bacteria</taxon>
        <taxon>Pseudomonadati</taxon>
        <taxon>Bacteroidota</taxon>
        <taxon>Sphingobacteriia</taxon>
        <taxon>Sphingobacteriales</taxon>
        <taxon>Sphingobacteriaceae</taxon>
        <taxon>Parapedobacter</taxon>
    </lineage>
</organism>
<name>A0ABQ1LJS8_9SPHI</name>
<dbReference type="SMART" id="SM00729">
    <property type="entry name" value="Elp3"/>
    <property type="match status" value="1"/>
</dbReference>
<dbReference type="PANTHER" id="PTHR13932:SF5">
    <property type="entry name" value="RADICAL S-ADENOSYL METHIONINE DOMAIN-CONTAINING PROTEIN 1, MITOCHONDRIAL"/>
    <property type="match status" value="1"/>
</dbReference>
<keyword evidence="2" id="KW-0408">Iron</keyword>
<dbReference type="InterPro" id="IPR007197">
    <property type="entry name" value="rSAM"/>
</dbReference>
<evidence type="ECO:0000313" key="4">
    <source>
        <dbReference type="EMBL" id="GGC24313.1"/>
    </source>
</evidence>
<evidence type="ECO:0000256" key="2">
    <source>
        <dbReference type="RuleBase" id="RU364116"/>
    </source>
</evidence>
<keyword evidence="2" id="KW-0143">Chaperone</keyword>
<keyword evidence="5" id="KW-1185">Reference proteome</keyword>
<dbReference type="Pfam" id="PF04055">
    <property type="entry name" value="Radical_SAM"/>
    <property type="match status" value="1"/>
</dbReference>
<proteinExistence type="inferred from homology"/>
<accession>A0ABQ1LJS8</accession>
<keyword evidence="2" id="KW-0411">Iron-sulfur</keyword>
<dbReference type="NCBIfam" id="TIGR00539">
    <property type="entry name" value="hemN_rel"/>
    <property type="match status" value="1"/>
</dbReference>
<dbReference type="CDD" id="cd01335">
    <property type="entry name" value="Radical_SAM"/>
    <property type="match status" value="1"/>
</dbReference>
<dbReference type="Proteomes" id="UP000597338">
    <property type="component" value="Unassembled WGS sequence"/>
</dbReference>
<comment type="caution">
    <text evidence="4">The sequence shown here is derived from an EMBL/GenBank/DDBJ whole genome shotgun (WGS) entry which is preliminary data.</text>
</comment>
<feature type="domain" description="Radical SAM core" evidence="3">
    <location>
        <begin position="1"/>
        <end position="200"/>
    </location>
</feature>
<dbReference type="PANTHER" id="PTHR13932">
    <property type="entry name" value="COPROPORPHYRINIGEN III OXIDASE"/>
    <property type="match status" value="1"/>
</dbReference>
<evidence type="ECO:0000259" key="3">
    <source>
        <dbReference type="PROSITE" id="PS51918"/>
    </source>
</evidence>
<keyword evidence="2" id="KW-0004">4Fe-4S</keyword>
<gene>
    <name evidence="4" type="ORF">GCM10011386_15330</name>
</gene>
<dbReference type="PROSITE" id="PS51918">
    <property type="entry name" value="RADICAL_SAM"/>
    <property type="match status" value="1"/>
</dbReference>
<dbReference type="InterPro" id="IPR010723">
    <property type="entry name" value="HemN_C"/>
</dbReference>
<dbReference type="EMBL" id="BMIK01000003">
    <property type="protein sequence ID" value="GGC24313.1"/>
    <property type="molecule type" value="Genomic_DNA"/>
</dbReference>
<dbReference type="InterPro" id="IPR004559">
    <property type="entry name" value="HemW-like"/>
</dbReference>
<keyword evidence="2" id="KW-0479">Metal-binding</keyword>
<evidence type="ECO:0000256" key="1">
    <source>
        <dbReference type="ARBA" id="ARBA00006100"/>
    </source>
</evidence>
<comment type="function">
    <text evidence="2">Probably acts as a heme chaperone, transferring heme to an unknown acceptor. Binds one molecule of heme per monomer, possibly covalently. Binds 1 [4Fe-4S] cluster. The cluster is coordinated with 3 cysteines and an exchangeable S-adenosyl-L-methionine.</text>
</comment>
<dbReference type="InterPro" id="IPR058240">
    <property type="entry name" value="rSAM_sf"/>
</dbReference>
<keyword evidence="2" id="KW-0963">Cytoplasm</keyword>
<dbReference type="Gene3D" id="3.30.750.200">
    <property type="match status" value="1"/>
</dbReference>